<keyword evidence="3" id="KW-1003">Cell membrane</keyword>
<evidence type="ECO:0000313" key="8">
    <source>
        <dbReference type="EMBL" id="KGN41972.1"/>
    </source>
</evidence>
<dbReference type="OrthoDB" id="346004at2"/>
<dbReference type="AlphaFoldDB" id="A0A0A0K0Y0"/>
<evidence type="ECO:0000256" key="6">
    <source>
        <dbReference type="ARBA" id="ARBA00023136"/>
    </source>
</evidence>
<gene>
    <name evidence="8" type="ORF">N801_03760</name>
</gene>
<dbReference type="PANTHER" id="PTHR33452:SF1">
    <property type="entry name" value="INNER MEMBRANE PROTEIN YPHA-RELATED"/>
    <property type="match status" value="1"/>
</dbReference>
<protein>
    <submittedName>
        <fullName evidence="8">DoxX family protein</fullName>
    </submittedName>
</protein>
<proteinExistence type="inferred from homology"/>
<keyword evidence="5 7" id="KW-1133">Transmembrane helix</keyword>
<feature type="transmembrane region" description="Helical" evidence="7">
    <location>
        <begin position="96"/>
        <end position="117"/>
    </location>
</feature>
<dbReference type="EMBL" id="AVPL01000010">
    <property type="protein sequence ID" value="KGN41972.1"/>
    <property type="molecule type" value="Genomic_DNA"/>
</dbReference>
<keyword evidence="9" id="KW-1185">Reference proteome</keyword>
<organism evidence="8 9">
    <name type="scientific">Knoellia aerolata DSM 18566</name>
    <dbReference type="NCBI Taxonomy" id="1385519"/>
    <lineage>
        <taxon>Bacteria</taxon>
        <taxon>Bacillati</taxon>
        <taxon>Actinomycetota</taxon>
        <taxon>Actinomycetes</taxon>
        <taxon>Micrococcales</taxon>
        <taxon>Intrasporangiaceae</taxon>
        <taxon>Knoellia</taxon>
    </lineage>
</organism>
<comment type="similarity">
    <text evidence="2">Belongs to the DoxX family.</text>
</comment>
<evidence type="ECO:0000256" key="1">
    <source>
        <dbReference type="ARBA" id="ARBA00004651"/>
    </source>
</evidence>
<dbReference type="GO" id="GO:0005886">
    <property type="term" value="C:plasma membrane"/>
    <property type="evidence" value="ECO:0007669"/>
    <property type="project" value="UniProtKB-SubCell"/>
</dbReference>
<reference evidence="8 9" key="1">
    <citation type="submission" date="2013-08" db="EMBL/GenBank/DDBJ databases">
        <title>The genome sequence of Knoellia aerolata.</title>
        <authorList>
            <person name="Zhu W."/>
            <person name="Wang G."/>
        </authorList>
    </citation>
    <scope>NUCLEOTIDE SEQUENCE [LARGE SCALE GENOMIC DNA]</scope>
    <source>
        <strain evidence="8 9">DSM 18566</strain>
    </source>
</reference>
<evidence type="ECO:0000256" key="4">
    <source>
        <dbReference type="ARBA" id="ARBA00022692"/>
    </source>
</evidence>
<comment type="subcellular location">
    <subcellularLocation>
        <location evidence="1">Cell membrane</location>
        <topology evidence="1">Multi-pass membrane protein</topology>
    </subcellularLocation>
</comment>
<evidence type="ECO:0000256" key="7">
    <source>
        <dbReference type="SAM" id="Phobius"/>
    </source>
</evidence>
<dbReference type="InterPro" id="IPR051907">
    <property type="entry name" value="DoxX-like_oxidoreductase"/>
</dbReference>
<evidence type="ECO:0000256" key="2">
    <source>
        <dbReference type="ARBA" id="ARBA00006679"/>
    </source>
</evidence>
<dbReference type="STRING" id="1385519.N801_03760"/>
<sequence length="168" mass="17425">MDTDLALLILRLALGPMLVAHGTNKVFGSGGLAGTQRWFEALGLRPAWLHARVAALTEIGAGLLLAFGLLTGLAAMAFVALMVVAMRTDHRGKGYFVFKGGWEYVLLVAMAAVALAAGGPGRWSVDRVLGLELAGPWWALVAAGGGIAAAALLLATSFRPSTRENVTG</sequence>
<dbReference type="PANTHER" id="PTHR33452">
    <property type="entry name" value="OXIDOREDUCTASE CATD-RELATED"/>
    <property type="match status" value="1"/>
</dbReference>
<feature type="transmembrane region" description="Helical" evidence="7">
    <location>
        <begin position="137"/>
        <end position="155"/>
    </location>
</feature>
<feature type="transmembrane region" description="Helical" evidence="7">
    <location>
        <begin position="59"/>
        <end position="84"/>
    </location>
</feature>
<comment type="caution">
    <text evidence="8">The sequence shown here is derived from an EMBL/GenBank/DDBJ whole genome shotgun (WGS) entry which is preliminary data.</text>
</comment>
<keyword evidence="6 7" id="KW-0472">Membrane</keyword>
<evidence type="ECO:0000256" key="5">
    <source>
        <dbReference type="ARBA" id="ARBA00022989"/>
    </source>
</evidence>
<evidence type="ECO:0000313" key="9">
    <source>
        <dbReference type="Proteomes" id="UP000030013"/>
    </source>
</evidence>
<name>A0A0A0K0Y0_9MICO</name>
<dbReference type="RefSeq" id="WP_035934916.1">
    <property type="nucleotide sequence ID" value="NZ_AVPL01000010.1"/>
</dbReference>
<keyword evidence="4 7" id="KW-0812">Transmembrane</keyword>
<dbReference type="InterPro" id="IPR032808">
    <property type="entry name" value="DoxX"/>
</dbReference>
<dbReference type="Pfam" id="PF07681">
    <property type="entry name" value="DoxX"/>
    <property type="match status" value="1"/>
</dbReference>
<evidence type="ECO:0000256" key="3">
    <source>
        <dbReference type="ARBA" id="ARBA00022475"/>
    </source>
</evidence>
<dbReference type="Proteomes" id="UP000030013">
    <property type="component" value="Unassembled WGS sequence"/>
</dbReference>
<accession>A0A0A0K0Y0</accession>
<dbReference type="eggNOG" id="COG2259">
    <property type="taxonomic scope" value="Bacteria"/>
</dbReference>